<comment type="subcellular location">
    <subcellularLocation>
        <location evidence="1">Cell projection</location>
        <location evidence="1">Cilium</location>
    </subcellularLocation>
</comment>
<name>A0A8J8NV70_HALGN</name>
<dbReference type="Pfam" id="PF14931">
    <property type="entry name" value="IFT20"/>
    <property type="match status" value="1"/>
</dbReference>
<organism evidence="5 6">
    <name type="scientific">Halteria grandinella</name>
    <dbReference type="NCBI Taxonomy" id="5974"/>
    <lineage>
        <taxon>Eukaryota</taxon>
        <taxon>Sar</taxon>
        <taxon>Alveolata</taxon>
        <taxon>Ciliophora</taxon>
        <taxon>Intramacronucleata</taxon>
        <taxon>Spirotrichea</taxon>
        <taxon>Stichotrichia</taxon>
        <taxon>Sporadotrichida</taxon>
        <taxon>Halteriidae</taxon>
        <taxon>Halteria</taxon>
    </lineage>
</organism>
<comment type="caution">
    <text evidence="5">The sequence shown here is derived from an EMBL/GenBank/DDBJ whole genome shotgun (WGS) entry which is preliminary data.</text>
</comment>
<dbReference type="Proteomes" id="UP000785679">
    <property type="component" value="Unassembled WGS sequence"/>
</dbReference>
<evidence type="ECO:0000313" key="5">
    <source>
        <dbReference type="EMBL" id="TNV82242.1"/>
    </source>
</evidence>
<dbReference type="GO" id="GO:0097546">
    <property type="term" value="C:ciliary base"/>
    <property type="evidence" value="ECO:0007669"/>
    <property type="project" value="TreeGrafter"/>
</dbReference>
<reference evidence="5" key="1">
    <citation type="submission" date="2019-06" db="EMBL/GenBank/DDBJ databases">
        <authorList>
            <person name="Zheng W."/>
        </authorList>
    </citation>
    <scope>NUCLEOTIDE SEQUENCE</scope>
    <source>
        <strain evidence="5">QDHG01</strain>
    </source>
</reference>
<dbReference type="PANTHER" id="PTHR31978">
    <property type="entry name" value="INTRAFLAGELLAR TRANSPORT PROTEIN 20 HOMOLOG"/>
    <property type="match status" value="1"/>
</dbReference>
<evidence type="ECO:0000256" key="1">
    <source>
        <dbReference type="ARBA" id="ARBA00004138"/>
    </source>
</evidence>
<keyword evidence="3" id="KW-0966">Cell projection</keyword>
<dbReference type="AlphaFoldDB" id="A0A8J8NV70"/>
<sequence length="132" mass="15399">MDGGKIDVNITFDENNQIRVLAADKYRETENLKGECIDFLKKIMNFNDMVSTLIDVLDSQAQKIEDAKLKAVGSRNKVEGEEDNRRKREQELKTLINEKKMMLERLNYQYESLQKVANEQKLTIEKLSNNEI</sequence>
<protein>
    <submittedName>
        <fullName evidence="5">Uncharacterized protein</fullName>
    </submittedName>
</protein>
<dbReference type="InterPro" id="IPR028172">
    <property type="entry name" value="FT20"/>
</dbReference>
<accession>A0A8J8NV70</accession>
<keyword evidence="6" id="KW-1185">Reference proteome</keyword>
<proteinExistence type="predicted"/>
<dbReference type="OrthoDB" id="10254896at2759"/>
<keyword evidence="2 4" id="KW-0175">Coiled coil</keyword>
<gene>
    <name evidence="5" type="ORF">FGO68_gene970</name>
</gene>
<evidence type="ECO:0000313" key="6">
    <source>
        <dbReference type="Proteomes" id="UP000785679"/>
    </source>
</evidence>
<dbReference type="GO" id="GO:0097730">
    <property type="term" value="C:non-motile cilium"/>
    <property type="evidence" value="ECO:0007669"/>
    <property type="project" value="TreeGrafter"/>
</dbReference>
<evidence type="ECO:0000256" key="3">
    <source>
        <dbReference type="ARBA" id="ARBA00023273"/>
    </source>
</evidence>
<dbReference type="GO" id="GO:0005737">
    <property type="term" value="C:cytoplasm"/>
    <property type="evidence" value="ECO:0007669"/>
    <property type="project" value="TreeGrafter"/>
</dbReference>
<dbReference type="GO" id="GO:0030990">
    <property type="term" value="C:intraciliary transport particle"/>
    <property type="evidence" value="ECO:0007669"/>
    <property type="project" value="TreeGrafter"/>
</dbReference>
<dbReference type="EMBL" id="RRYP01005207">
    <property type="protein sequence ID" value="TNV82242.1"/>
    <property type="molecule type" value="Genomic_DNA"/>
</dbReference>
<evidence type="ECO:0000256" key="2">
    <source>
        <dbReference type="ARBA" id="ARBA00023054"/>
    </source>
</evidence>
<evidence type="ECO:0000256" key="4">
    <source>
        <dbReference type="SAM" id="Coils"/>
    </source>
</evidence>
<dbReference type="GO" id="GO:0061512">
    <property type="term" value="P:protein localization to cilium"/>
    <property type="evidence" value="ECO:0007669"/>
    <property type="project" value="TreeGrafter"/>
</dbReference>
<feature type="coiled-coil region" evidence="4">
    <location>
        <begin position="78"/>
        <end position="130"/>
    </location>
</feature>
<dbReference type="PANTHER" id="PTHR31978:SF1">
    <property type="entry name" value="INTRAFLAGELLAR TRANSPORT PROTEIN 20 HOMOLOG"/>
    <property type="match status" value="1"/>
</dbReference>
<dbReference type="GO" id="GO:0036064">
    <property type="term" value="C:ciliary basal body"/>
    <property type="evidence" value="ECO:0007669"/>
    <property type="project" value="TreeGrafter"/>
</dbReference>
<dbReference type="GO" id="GO:0060271">
    <property type="term" value="P:cilium assembly"/>
    <property type="evidence" value="ECO:0007669"/>
    <property type="project" value="TreeGrafter"/>
</dbReference>